<dbReference type="Gene3D" id="2.30.110.10">
    <property type="entry name" value="Electron Transport, Fmn-binding Protein, Chain A"/>
    <property type="match status" value="1"/>
</dbReference>
<dbReference type="EMBL" id="BRXR01000001">
    <property type="protein sequence ID" value="GLC28773.1"/>
    <property type="molecule type" value="Genomic_DNA"/>
</dbReference>
<dbReference type="PANTHER" id="PTHR34071:SF2">
    <property type="entry name" value="FLAVIN-NUCLEOTIDE-BINDING PROTEIN"/>
    <property type="match status" value="1"/>
</dbReference>
<sequence length="154" mass="17574">MFREMRKKQREITEEESIEILNNGEYGILATIGENGYTYATPLSYVYYNDAIYFHCAVEGSKLDNIKYNEKVSFCVVGKTKVLPDKFSTEYESAIVFGRATIIEKEEKIEILTALIEKYSPDFKKEGLEYIERAAGATSVVKIGIDRITGKARR</sequence>
<organism evidence="1 2">
    <name type="scientific">Clostridium omnivorum</name>
    <dbReference type="NCBI Taxonomy" id="1604902"/>
    <lineage>
        <taxon>Bacteria</taxon>
        <taxon>Bacillati</taxon>
        <taxon>Bacillota</taxon>
        <taxon>Clostridia</taxon>
        <taxon>Eubacteriales</taxon>
        <taxon>Clostridiaceae</taxon>
        <taxon>Clostridium</taxon>
    </lineage>
</organism>
<gene>
    <name evidence="1" type="ORF">bsdE14_01830</name>
</gene>
<evidence type="ECO:0000313" key="2">
    <source>
        <dbReference type="Proteomes" id="UP001208567"/>
    </source>
</evidence>
<proteinExistence type="predicted"/>
<evidence type="ECO:0000313" key="1">
    <source>
        <dbReference type="EMBL" id="GLC28773.1"/>
    </source>
</evidence>
<dbReference type="RefSeq" id="WP_264848042.1">
    <property type="nucleotide sequence ID" value="NZ_BRXR01000001.1"/>
</dbReference>
<comment type="caution">
    <text evidence="1">The sequence shown here is derived from an EMBL/GenBank/DDBJ whole genome shotgun (WGS) entry which is preliminary data.</text>
</comment>
<reference evidence="1 2" key="1">
    <citation type="journal article" date="2024" name="Int. J. Syst. Evol. Microbiol.">
        <title>Clostridium omnivorum sp. nov., isolated from anoxic soil under the treatment of reductive soil disinfestation.</title>
        <authorList>
            <person name="Ueki A."/>
            <person name="Tonouchi A."/>
            <person name="Kaku N."/>
            <person name="Honma S."/>
            <person name="Ueki K."/>
        </authorList>
    </citation>
    <scope>NUCLEOTIDE SEQUENCE [LARGE SCALE GENOMIC DNA]</scope>
    <source>
        <strain evidence="1 2">E14</strain>
    </source>
</reference>
<accession>A0ABQ5N0S3</accession>
<dbReference type="Pfam" id="PF12900">
    <property type="entry name" value="Pyridox_ox_2"/>
    <property type="match status" value="1"/>
</dbReference>
<keyword evidence="2" id="KW-1185">Reference proteome</keyword>
<dbReference type="SUPFAM" id="SSF50475">
    <property type="entry name" value="FMN-binding split barrel"/>
    <property type="match status" value="1"/>
</dbReference>
<protein>
    <submittedName>
        <fullName evidence="1">MFS transporter</fullName>
    </submittedName>
</protein>
<dbReference type="Proteomes" id="UP001208567">
    <property type="component" value="Unassembled WGS sequence"/>
</dbReference>
<dbReference type="InterPro" id="IPR024747">
    <property type="entry name" value="Pyridox_Oxase-rel"/>
</dbReference>
<dbReference type="PANTHER" id="PTHR34071">
    <property type="entry name" value="5-NITROIMIDAZOLE ANTIBIOTICS RESISTANCE PROTEIN, NIMA-FAMILY-RELATED PROTEIN-RELATED"/>
    <property type="match status" value="1"/>
</dbReference>
<dbReference type="InterPro" id="IPR012349">
    <property type="entry name" value="Split_barrel_FMN-bd"/>
</dbReference>
<name>A0ABQ5N0S3_9CLOT</name>